<accession>Q0EXN5</accession>
<dbReference type="STRING" id="314344.AL013_12335"/>
<dbReference type="FunCoup" id="Q0EXN5">
    <property type="interactions" value="180"/>
</dbReference>
<feature type="binding site" evidence="5">
    <location>
        <position position="83"/>
    </location>
    <ligand>
        <name>Zn(2+)</name>
        <dbReference type="ChEBI" id="CHEBI:29105"/>
    </ligand>
</feature>
<dbReference type="AlphaFoldDB" id="Q0EXN5"/>
<dbReference type="InterPro" id="IPR004800">
    <property type="entry name" value="KdsD/KpsF-type"/>
</dbReference>
<dbReference type="InParanoid" id="Q0EXN5"/>
<dbReference type="NCBIfam" id="TIGR00393">
    <property type="entry name" value="kpsF"/>
    <property type="match status" value="1"/>
</dbReference>
<dbReference type="eggNOG" id="COG0794">
    <property type="taxonomic scope" value="Bacteria"/>
</dbReference>
<feature type="domain" description="CBS" evidence="8">
    <location>
        <begin position="210"/>
        <end position="268"/>
    </location>
</feature>
<evidence type="ECO:0000256" key="2">
    <source>
        <dbReference type="ARBA" id="ARBA00022737"/>
    </source>
</evidence>
<comment type="similarity">
    <text evidence="1 4">Belongs to the SIS family. GutQ/KpsF subfamily.</text>
</comment>
<dbReference type="eggNOG" id="COG0517">
    <property type="taxonomic scope" value="Bacteria"/>
</dbReference>
<protein>
    <submittedName>
        <fullName evidence="10">KpsF/GutQ family protein</fullName>
    </submittedName>
</protein>
<feature type="domain" description="SIS" evidence="9">
    <location>
        <begin position="43"/>
        <end position="185"/>
    </location>
</feature>
<dbReference type="PIRSF" id="PIRSF004692">
    <property type="entry name" value="KdsD_KpsF"/>
    <property type="match status" value="1"/>
</dbReference>
<sequence>MTTEEIHMKQQAWLDKARKVLDIEIAALQAQRESLDDSFVQAVATILDLKGRLVVVGMGKSGIIAKKIAATFASTGTPAFFVHAAEAQHGDLGMITGQDAVLALSHSGETAEVCGLLPEIRRRGAHVIAMTGDRSSTLARYADTVLHIDVQLEACPLNLAPTASTTATLALGDALAVVVLKERGFREEDFARVHPAGSLGRKLLRVQDIMHQGQELPMVARTASLREAIMEISAHRLGITGVTDGGDIIGCISDGDLRRILESGHMDLDAPVYTLMHPNPMCIDAGRLASEALRLMEENKVLVLFARDEHGQVNGIIHMHDILQGGIK</sequence>
<evidence type="ECO:0000259" key="8">
    <source>
        <dbReference type="PROSITE" id="PS51371"/>
    </source>
</evidence>
<dbReference type="Gene3D" id="3.10.580.10">
    <property type="entry name" value="CBS-domain"/>
    <property type="match status" value="1"/>
</dbReference>
<proteinExistence type="inferred from homology"/>
<keyword evidence="5" id="KW-0479">Metal-binding</keyword>
<dbReference type="GO" id="GO:0046872">
    <property type="term" value="F:metal ion binding"/>
    <property type="evidence" value="ECO:0007669"/>
    <property type="project" value="UniProtKB-KW"/>
</dbReference>
<dbReference type="FunFam" id="3.40.50.10490:FF:000011">
    <property type="entry name" value="Arabinose 5-phosphate isomerase"/>
    <property type="match status" value="1"/>
</dbReference>
<keyword evidence="11" id="KW-1185">Reference proteome</keyword>
<dbReference type="InterPro" id="IPR000644">
    <property type="entry name" value="CBS_dom"/>
</dbReference>
<dbReference type="InterPro" id="IPR001347">
    <property type="entry name" value="SIS_dom"/>
</dbReference>
<dbReference type="PANTHER" id="PTHR42745">
    <property type="match status" value="1"/>
</dbReference>
<keyword evidence="5" id="KW-0862">Zinc</keyword>
<feature type="site" description="Catalytically relevant" evidence="6">
    <location>
        <position position="60"/>
    </location>
</feature>
<keyword evidence="3 7" id="KW-0129">CBS domain</keyword>
<evidence type="ECO:0000256" key="4">
    <source>
        <dbReference type="PIRNR" id="PIRNR004692"/>
    </source>
</evidence>
<evidence type="ECO:0000313" key="11">
    <source>
        <dbReference type="Proteomes" id="UP000005297"/>
    </source>
</evidence>
<dbReference type="GO" id="GO:0019146">
    <property type="term" value="F:arabinose-5-phosphate isomerase activity"/>
    <property type="evidence" value="ECO:0007669"/>
    <property type="project" value="UniProtKB-ARBA"/>
</dbReference>
<dbReference type="Proteomes" id="UP000005297">
    <property type="component" value="Unassembled WGS sequence"/>
</dbReference>
<dbReference type="CDD" id="cd04604">
    <property type="entry name" value="CBS_pair_SIS_assoc"/>
    <property type="match status" value="1"/>
</dbReference>
<dbReference type="InterPro" id="IPR035474">
    <property type="entry name" value="SIS_Kpsf"/>
</dbReference>
<dbReference type="PROSITE" id="PS51464">
    <property type="entry name" value="SIS"/>
    <property type="match status" value="1"/>
</dbReference>
<dbReference type="InterPro" id="IPR050986">
    <property type="entry name" value="GutQ/KpsF_isomerases"/>
</dbReference>
<reference evidence="10 11" key="1">
    <citation type="submission" date="2006-09" db="EMBL/GenBank/DDBJ databases">
        <authorList>
            <person name="Emerson D."/>
            <person name="Ferriera S."/>
            <person name="Johnson J."/>
            <person name="Kravitz S."/>
            <person name="Halpern A."/>
            <person name="Remington K."/>
            <person name="Beeson K."/>
            <person name="Tran B."/>
            <person name="Rogers Y.-H."/>
            <person name="Friedman R."/>
            <person name="Venter J.C."/>
        </authorList>
    </citation>
    <scope>NUCLEOTIDE SEQUENCE [LARGE SCALE GENOMIC DNA]</scope>
    <source>
        <strain evidence="10 11">PV-1</strain>
    </source>
</reference>
<dbReference type="Pfam" id="PF01380">
    <property type="entry name" value="SIS"/>
    <property type="match status" value="1"/>
</dbReference>
<dbReference type="SUPFAM" id="SSF54631">
    <property type="entry name" value="CBS-domain pair"/>
    <property type="match status" value="1"/>
</dbReference>
<dbReference type="GO" id="GO:0005975">
    <property type="term" value="P:carbohydrate metabolic process"/>
    <property type="evidence" value="ECO:0007669"/>
    <property type="project" value="InterPro"/>
</dbReference>
<evidence type="ECO:0000256" key="7">
    <source>
        <dbReference type="PROSITE-ProRule" id="PRU00703"/>
    </source>
</evidence>
<evidence type="ECO:0000256" key="3">
    <source>
        <dbReference type="ARBA" id="ARBA00023122"/>
    </source>
</evidence>
<dbReference type="GO" id="GO:0097367">
    <property type="term" value="F:carbohydrate derivative binding"/>
    <property type="evidence" value="ECO:0007669"/>
    <property type="project" value="InterPro"/>
</dbReference>
<evidence type="ECO:0000256" key="5">
    <source>
        <dbReference type="PIRSR" id="PIRSR004692-2"/>
    </source>
</evidence>
<feature type="site" description="Catalytically relevant" evidence="6">
    <location>
        <position position="112"/>
    </location>
</feature>
<dbReference type="RefSeq" id="WP_009850964.1">
    <property type="nucleotide sequence ID" value="NZ_DS022295.1"/>
</dbReference>
<evidence type="ECO:0000259" key="9">
    <source>
        <dbReference type="PROSITE" id="PS51464"/>
    </source>
</evidence>
<name>Q0EXN5_9PROT</name>
<evidence type="ECO:0000256" key="6">
    <source>
        <dbReference type="PIRSR" id="PIRSR004692-3"/>
    </source>
</evidence>
<evidence type="ECO:0000313" key="10">
    <source>
        <dbReference type="EMBL" id="EAU54012.1"/>
    </source>
</evidence>
<feature type="domain" description="CBS" evidence="8">
    <location>
        <begin position="276"/>
        <end position="328"/>
    </location>
</feature>
<dbReference type="InterPro" id="IPR046348">
    <property type="entry name" value="SIS_dom_sf"/>
</dbReference>
<dbReference type="Gene3D" id="3.40.50.10490">
    <property type="entry name" value="Glucose-6-phosphate isomerase like protein, domain 1"/>
    <property type="match status" value="1"/>
</dbReference>
<dbReference type="Pfam" id="PF00571">
    <property type="entry name" value="CBS"/>
    <property type="match status" value="2"/>
</dbReference>
<dbReference type="InterPro" id="IPR046342">
    <property type="entry name" value="CBS_dom_sf"/>
</dbReference>
<organism evidence="10 11">
    <name type="scientific">Mariprofundus ferrooxydans PV-1</name>
    <dbReference type="NCBI Taxonomy" id="314345"/>
    <lineage>
        <taxon>Bacteria</taxon>
        <taxon>Pseudomonadati</taxon>
        <taxon>Pseudomonadota</taxon>
        <taxon>Candidatius Mariprofundia</taxon>
        <taxon>Mariprofundales</taxon>
        <taxon>Mariprofundaceae</taxon>
        <taxon>Mariprofundus</taxon>
    </lineage>
</organism>
<dbReference type="GO" id="GO:1901135">
    <property type="term" value="P:carbohydrate derivative metabolic process"/>
    <property type="evidence" value="ECO:0007669"/>
    <property type="project" value="InterPro"/>
</dbReference>
<evidence type="ECO:0000256" key="1">
    <source>
        <dbReference type="ARBA" id="ARBA00008165"/>
    </source>
</evidence>
<dbReference type="PROSITE" id="PS51371">
    <property type="entry name" value="CBS"/>
    <property type="match status" value="2"/>
</dbReference>
<comment type="caution">
    <text evidence="10">The sequence shown here is derived from an EMBL/GenBank/DDBJ whole genome shotgun (WGS) entry which is preliminary data.</text>
</comment>
<dbReference type="OrthoDB" id="5289772at2"/>
<dbReference type="CDD" id="cd05014">
    <property type="entry name" value="SIS_Kpsf"/>
    <property type="match status" value="1"/>
</dbReference>
<dbReference type="PANTHER" id="PTHR42745:SF1">
    <property type="entry name" value="ARABINOSE 5-PHOSPHATE ISOMERASE KDSD"/>
    <property type="match status" value="1"/>
</dbReference>
<dbReference type="EMBL" id="AATS01000013">
    <property type="protein sequence ID" value="EAU54012.1"/>
    <property type="molecule type" value="Genomic_DNA"/>
</dbReference>
<dbReference type="SUPFAM" id="SSF53697">
    <property type="entry name" value="SIS domain"/>
    <property type="match status" value="1"/>
</dbReference>
<dbReference type="HOGENOM" id="CLU_040681_13_1_0"/>
<keyword evidence="2" id="KW-0677">Repeat</keyword>
<feature type="site" description="Catalytically relevant" evidence="6">
    <location>
        <position position="194"/>
    </location>
</feature>
<gene>
    <name evidence="10" type="ORF">SPV1_03208</name>
</gene>
<feature type="site" description="Catalytically relevant" evidence="6">
    <location>
        <position position="153"/>
    </location>
</feature>